<evidence type="ECO:0000313" key="1">
    <source>
        <dbReference type="EMBL" id="OAV00263.1"/>
    </source>
</evidence>
<dbReference type="Proteomes" id="UP000078446">
    <property type="component" value="Unassembled WGS sequence"/>
</dbReference>
<dbReference type="AlphaFoldDB" id="A0A7Z0UXT7"/>
<protein>
    <submittedName>
        <fullName evidence="1">Uncharacterized protein</fullName>
    </submittedName>
</protein>
<comment type="caution">
    <text evidence="1">The sequence shown here is derived from an EMBL/GenBank/DDBJ whole genome shotgun (WGS) entry which is preliminary data.</text>
</comment>
<reference evidence="1 2" key="1">
    <citation type="journal article" date="2016" name="Genome Biol. Evol.">
        <title>Comparative Genomic Analyses of the Moraxella catarrhalis Serosensitive and Seroresistant Lineages Demonstrate Their Independent Evolution.</title>
        <authorList>
            <person name="Earl J.P."/>
            <person name="de Vries S.P."/>
            <person name="Ahmed A."/>
            <person name="Powell E."/>
            <person name="Schultz M.P."/>
            <person name="Hermans P.W."/>
            <person name="Hill D.J."/>
            <person name="Zhou Z."/>
            <person name="Constantinidou C.I."/>
            <person name="Hu F.Z."/>
            <person name="Bootsma H.J."/>
            <person name="Ehrlich G.D."/>
        </authorList>
    </citation>
    <scope>NUCLEOTIDE SEQUENCE [LARGE SCALE GENOMIC DNA]</scope>
    <source>
        <strain evidence="1 2">Z7574</strain>
    </source>
</reference>
<dbReference type="EMBL" id="LXHE01000014">
    <property type="protein sequence ID" value="OAV00263.1"/>
    <property type="molecule type" value="Genomic_DNA"/>
</dbReference>
<gene>
    <name evidence="1" type="ORF">AO382_1413</name>
</gene>
<name>A0A7Z0UXT7_MORCA</name>
<accession>A0A7Z0UXT7</accession>
<sequence>MAWLIPILWLVIPLTDGQRDLLNLQKVICNDNNIPQILAYF</sequence>
<organism evidence="1 2">
    <name type="scientific">Moraxella catarrhalis</name>
    <name type="common">Branhamella catarrhalis</name>
    <dbReference type="NCBI Taxonomy" id="480"/>
    <lineage>
        <taxon>Bacteria</taxon>
        <taxon>Pseudomonadati</taxon>
        <taxon>Pseudomonadota</taxon>
        <taxon>Gammaproteobacteria</taxon>
        <taxon>Moraxellales</taxon>
        <taxon>Moraxellaceae</taxon>
        <taxon>Moraxella</taxon>
    </lineage>
</organism>
<evidence type="ECO:0000313" key="2">
    <source>
        <dbReference type="Proteomes" id="UP000078446"/>
    </source>
</evidence>
<proteinExistence type="predicted"/>